<dbReference type="AlphaFoldDB" id="A0AAD7IR02"/>
<comment type="caution">
    <text evidence="1">The sequence shown here is derived from an EMBL/GenBank/DDBJ whole genome shotgun (WGS) entry which is preliminary data.</text>
</comment>
<proteinExistence type="predicted"/>
<accession>A0AAD7IR02</accession>
<sequence length="162" mass="18488">MQVDPLRRHAPQLAHIDLTTPPHTHLHLHLPESNYESPLSAKKKPRQRIKHIRVRVAPNHQHTRVVQRVPRPALAIHPLPVLVPPPQPSRFPHRIRTRVKHIPAHLLSSRTCARGPPPAALRTHPYFHTVCSLSFVLNPTTPSCTKCSSPIYVRCKQVPRRT</sequence>
<keyword evidence="2" id="KW-1185">Reference proteome</keyword>
<reference evidence="1" key="1">
    <citation type="submission" date="2023-03" db="EMBL/GenBank/DDBJ databases">
        <title>Massive genome expansion in bonnet fungi (Mycena s.s.) driven by repeated elements and novel gene families across ecological guilds.</title>
        <authorList>
            <consortium name="Lawrence Berkeley National Laboratory"/>
            <person name="Harder C.B."/>
            <person name="Miyauchi S."/>
            <person name="Viragh M."/>
            <person name="Kuo A."/>
            <person name="Thoen E."/>
            <person name="Andreopoulos B."/>
            <person name="Lu D."/>
            <person name="Skrede I."/>
            <person name="Drula E."/>
            <person name="Henrissat B."/>
            <person name="Morin E."/>
            <person name="Kohler A."/>
            <person name="Barry K."/>
            <person name="LaButti K."/>
            <person name="Morin E."/>
            <person name="Salamov A."/>
            <person name="Lipzen A."/>
            <person name="Mereny Z."/>
            <person name="Hegedus B."/>
            <person name="Baldrian P."/>
            <person name="Stursova M."/>
            <person name="Weitz H."/>
            <person name="Taylor A."/>
            <person name="Grigoriev I.V."/>
            <person name="Nagy L.G."/>
            <person name="Martin F."/>
            <person name="Kauserud H."/>
        </authorList>
    </citation>
    <scope>NUCLEOTIDE SEQUENCE</scope>
    <source>
        <strain evidence="1">CBHHK182m</strain>
    </source>
</reference>
<organism evidence="1 2">
    <name type="scientific">Mycena metata</name>
    <dbReference type="NCBI Taxonomy" id="1033252"/>
    <lineage>
        <taxon>Eukaryota</taxon>
        <taxon>Fungi</taxon>
        <taxon>Dikarya</taxon>
        <taxon>Basidiomycota</taxon>
        <taxon>Agaricomycotina</taxon>
        <taxon>Agaricomycetes</taxon>
        <taxon>Agaricomycetidae</taxon>
        <taxon>Agaricales</taxon>
        <taxon>Marasmiineae</taxon>
        <taxon>Mycenaceae</taxon>
        <taxon>Mycena</taxon>
    </lineage>
</organism>
<dbReference type="Proteomes" id="UP001215598">
    <property type="component" value="Unassembled WGS sequence"/>
</dbReference>
<dbReference type="EMBL" id="JARKIB010000078">
    <property type="protein sequence ID" value="KAJ7747008.1"/>
    <property type="molecule type" value="Genomic_DNA"/>
</dbReference>
<gene>
    <name evidence="1" type="ORF">B0H16DRAFT_1555955</name>
</gene>
<name>A0AAD7IR02_9AGAR</name>
<protein>
    <submittedName>
        <fullName evidence="1">Uncharacterized protein</fullName>
    </submittedName>
</protein>
<evidence type="ECO:0000313" key="2">
    <source>
        <dbReference type="Proteomes" id="UP001215598"/>
    </source>
</evidence>
<evidence type="ECO:0000313" key="1">
    <source>
        <dbReference type="EMBL" id="KAJ7747008.1"/>
    </source>
</evidence>